<proteinExistence type="predicted"/>
<keyword evidence="1" id="KW-0472">Membrane</keyword>
<evidence type="ECO:0000313" key="3">
    <source>
        <dbReference type="EMBL" id="MCC8429060.1"/>
    </source>
</evidence>
<evidence type="ECO:0000256" key="1">
    <source>
        <dbReference type="SAM" id="Phobius"/>
    </source>
</evidence>
<keyword evidence="4" id="KW-1185">Reference proteome</keyword>
<name>A0ABS8KSM2_9HYPH</name>
<dbReference type="InterPro" id="IPR016040">
    <property type="entry name" value="NAD(P)-bd_dom"/>
</dbReference>
<organism evidence="3 4">
    <name type="scientific">Reyranella aquatilis</name>
    <dbReference type="NCBI Taxonomy" id="2035356"/>
    <lineage>
        <taxon>Bacteria</taxon>
        <taxon>Pseudomonadati</taxon>
        <taxon>Pseudomonadota</taxon>
        <taxon>Alphaproteobacteria</taxon>
        <taxon>Hyphomicrobiales</taxon>
        <taxon>Reyranellaceae</taxon>
        <taxon>Reyranella</taxon>
    </lineage>
</organism>
<gene>
    <name evidence="3" type="ORF">LJ725_08790</name>
</gene>
<dbReference type="InterPro" id="IPR051207">
    <property type="entry name" value="ComplexI_NDUFA9_subunit"/>
</dbReference>
<evidence type="ECO:0000313" key="4">
    <source>
        <dbReference type="Proteomes" id="UP001198862"/>
    </source>
</evidence>
<comment type="caution">
    <text evidence="3">The sequence shown here is derived from an EMBL/GenBank/DDBJ whole genome shotgun (WGS) entry which is preliminary data.</text>
</comment>
<feature type="domain" description="NAD(P)-binding" evidence="2">
    <location>
        <begin position="7"/>
        <end position="152"/>
    </location>
</feature>
<dbReference type="EMBL" id="JAJISD010000003">
    <property type="protein sequence ID" value="MCC8429060.1"/>
    <property type="molecule type" value="Genomic_DNA"/>
</dbReference>
<feature type="transmembrane region" description="Helical" evidence="1">
    <location>
        <begin position="381"/>
        <end position="404"/>
    </location>
</feature>
<protein>
    <submittedName>
        <fullName evidence="3">SDR family oxidoreductase</fullName>
    </submittedName>
</protein>
<reference evidence="3 4" key="1">
    <citation type="submission" date="2021-11" db="EMBL/GenBank/DDBJ databases">
        <authorList>
            <person name="Lee D.-H."/>
            <person name="Kim S.-B."/>
        </authorList>
    </citation>
    <scope>NUCLEOTIDE SEQUENCE [LARGE SCALE GENOMIC DNA]</scope>
    <source>
        <strain evidence="3 4">KCTC 52223</strain>
    </source>
</reference>
<keyword evidence="1" id="KW-1133">Transmembrane helix</keyword>
<sequence length="431" mass="45445">MRILLTGANGFIGGQLLAGLAARGHEIVGAVRNPGALRGRFPGVDAIAIDFNRDTSITDWTPRLSGIDAVINCAGVLHAGRGQNIEAIHAKAPIALFDACVAAGVRRVVQISAISADAEAGTVYALTKKKADDHLRTLPLDWTVLRPSLIYGEGSYGGTSALRGLAGLPLVTPMVGDGSTSFRPLHIDDLVESVVRVVESDHFAGLTLDPAGPEIVSLRDLVRRYRSWLGLQPALTVPIPFPVMALSARIADLGGGGPLGTASLEQLRYGNAGGAAAAAFADQIGFVPRTLEAALSRRPAQTQDLWHARLYFLRPVLRAALILLWVGSALAGLLAPVSAYADVADAFAALGLPARPLAIAFSVVDFLIAAALLFRWRPRMLAALQLTVVGGYTILLGALVPTLWLDPFGALLKNLPILAAICVWAILEEER</sequence>
<accession>A0ABS8KSM2</accession>
<feature type="transmembrane region" description="Helical" evidence="1">
    <location>
        <begin position="316"/>
        <end position="337"/>
    </location>
</feature>
<dbReference type="InterPro" id="IPR025695">
    <property type="entry name" value="DoxX-like"/>
</dbReference>
<dbReference type="InterPro" id="IPR036291">
    <property type="entry name" value="NAD(P)-bd_dom_sf"/>
</dbReference>
<feature type="transmembrane region" description="Helical" evidence="1">
    <location>
        <begin position="410"/>
        <end position="427"/>
    </location>
</feature>
<keyword evidence="1" id="KW-0812">Transmembrane</keyword>
<dbReference type="Proteomes" id="UP001198862">
    <property type="component" value="Unassembled WGS sequence"/>
</dbReference>
<dbReference type="Gene3D" id="3.40.50.720">
    <property type="entry name" value="NAD(P)-binding Rossmann-like Domain"/>
    <property type="match status" value="1"/>
</dbReference>
<dbReference type="Pfam" id="PF13460">
    <property type="entry name" value="NAD_binding_10"/>
    <property type="match status" value="1"/>
</dbReference>
<evidence type="ECO:0000259" key="2">
    <source>
        <dbReference type="Pfam" id="PF13460"/>
    </source>
</evidence>
<dbReference type="Pfam" id="PF13781">
    <property type="entry name" value="DoxX_3"/>
    <property type="match status" value="1"/>
</dbReference>
<feature type="transmembrane region" description="Helical" evidence="1">
    <location>
        <begin position="357"/>
        <end position="374"/>
    </location>
</feature>
<dbReference type="PANTHER" id="PTHR12126">
    <property type="entry name" value="NADH-UBIQUINONE OXIDOREDUCTASE 39 KDA SUBUNIT-RELATED"/>
    <property type="match status" value="1"/>
</dbReference>
<dbReference type="SUPFAM" id="SSF51735">
    <property type="entry name" value="NAD(P)-binding Rossmann-fold domains"/>
    <property type="match status" value="1"/>
</dbReference>
<dbReference type="PANTHER" id="PTHR12126:SF11">
    <property type="entry name" value="NADH DEHYDROGENASE [UBIQUINONE] 1 ALPHA SUBCOMPLEX SUBUNIT 9, MITOCHONDRIAL"/>
    <property type="match status" value="1"/>
</dbReference>
<dbReference type="RefSeq" id="WP_230550276.1">
    <property type="nucleotide sequence ID" value="NZ_JAJISD010000003.1"/>
</dbReference>